<feature type="non-terminal residue" evidence="1">
    <location>
        <position position="18"/>
    </location>
</feature>
<dbReference type="AlphaFoldDB" id="A0A815Y050"/>
<name>A0A815Y050_ADIRI</name>
<dbReference type="EMBL" id="CAJNOJ010003623">
    <property type="protein sequence ID" value="CAF1564905.1"/>
    <property type="molecule type" value="Genomic_DNA"/>
</dbReference>
<proteinExistence type="predicted"/>
<reference evidence="1" key="1">
    <citation type="submission" date="2021-02" db="EMBL/GenBank/DDBJ databases">
        <authorList>
            <person name="Nowell W R."/>
        </authorList>
    </citation>
    <scope>NUCLEOTIDE SEQUENCE</scope>
</reference>
<evidence type="ECO:0000313" key="1">
    <source>
        <dbReference type="EMBL" id="CAF1564905.1"/>
    </source>
</evidence>
<evidence type="ECO:0000313" key="2">
    <source>
        <dbReference type="Proteomes" id="UP000663852"/>
    </source>
</evidence>
<protein>
    <submittedName>
        <fullName evidence="1">Uncharacterized protein</fullName>
    </submittedName>
</protein>
<dbReference type="Proteomes" id="UP000663852">
    <property type="component" value="Unassembled WGS sequence"/>
</dbReference>
<gene>
    <name evidence="1" type="ORF">EDS130_LOCUS46773</name>
</gene>
<accession>A0A815Y050</accession>
<sequence length="18" mass="2264">MIWIPNKAAIQKRRDLFY</sequence>
<organism evidence="1 2">
    <name type="scientific">Adineta ricciae</name>
    <name type="common">Rotifer</name>
    <dbReference type="NCBI Taxonomy" id="249248"/>
    <lineage>
        <taxon>Eukaryota</taxon>
        <taxon>Metazoa</taxon>
        <taxon>Spiralia</taxon>
        <taxon>Gnathifera</taxon>
        <taxon>Rotifera</taxon>
        <taxon>Eurotatoria</taxon>
        <taxon>Bdelloidea</taxon>
        <taxon>Adinetida</taxon>
        <taxon>Adinetidae</taxon>
        <taxon>Adineta</taxon>
    </lineage>
</organism>
<comment type="caution">
    <text evidence="1">The sequence shown here is derived from an EMBL/GenBank/DDBJ whole genome shotgun (WGS) entry which is preliminary data.</text>
</comment>